<dbReference type="GO" id="GO:0006310">
    <property type="term" value="P:DNA recombination"/>
    <property type="evidence" value="ECO:0007669"/>
    <property type="project" value="UniProtKB-KW"/>
</dbReference>
<dbReference type="SUPFAM" id="SSF56349">
    <property type="entry name" value="DNA breaking-rejoining enzymes"/>
    <property type="match status" value="1"/>
</dbReference>
<dbReference type="Gene3D" id="1.10.443.10">
    <property type="entry name" value="Intergrase catalytic core"/>
    <property type="match status" value="1"/>
</dbReference>
<evidence type="ECO:0000313" key="6">
    <source>
        <dbReference type="Proteomes" id="UP000507470"/>
    </source>
</evidence>
<dbReference type="InterPro" id="IPR043502">
    <property type="entry name" value="DNA/RNA_pol_sf"/>
</dbReference>
<name>A0A6J8BTV9_MYTCO</name>
<evidence type="ECO:0000259" key="4">
    <source>
        <dbReference type="Pfam" id="PF04852"/>
    </source>
</evidence>
<reference evidence="5 6" key="1">
    <citation type="submission" date="2020-06" db="EMBL/GenBank/DDBJ databases">
        <authorList>
            <person name="Li R."/>
            <person name="Bekaert M."/>
        </authorList>
    </citation>
    <scope>NUCLEOTIDE SEQUENCE [LARGE SCALE GENOMIC DNA]</scope>
    <source>
        <strain evidence="6">wild</strain>
    </source>
</reference>
<dbReference type="InterPro" id="IPR011010">
    <property type="entry name" value="DNA_brk_join_enz"/>
</dbReference>
<evidence type="ECO:0008006" key="7">
    <source>
        <dbReference type="Google" id="ProtNLM"/>
    </source>
</evidence>
<dbReference type="Pfam" id="PF04852">
    <property type="entry name" value="ALOG_dom"/>
    <property type="match status" value="1"/>
</dbReference>
<evidence type="ECO:0000256" key="1">
    <source>
        <dbReference type="ARBA" id="ARBA00023172"/>
    </source>
</evidence>
<dbReference type="SUPFAM" id="SSF56672">
    <property type="entry name" value="DNA/RNA polymerases"/>
    <property type="match status" value="1"/>
</dbReference>
<evidence type="ECO:0000256" key="2">
    <source>
        <dbReference type="SAM" id="MobiDB-lite"/>
    </source>
</evidence>
<evidence type="ECO:0000313" key="5">
    <source>
        <dbReference type="EMBL" id="CAC5386721.1"/>
    </source>
</evidence>
<dbReference type="OrthoDB" id="6097038at2759"/>
<keyword evidence="6" id="KW-1185">Reference proteome</keyword>
<dbReference type="GO" id="GO:0015074">
    <property type="term" value="P:DNA integration"/>
    <property type="evidence" value="ECO:0007669"/>
    <property type="project" value="InterPro"/>
</dbReference>
<dbReference type="CDD" id="cd09275">
    <property type="entry name" value="RNase_HI_RT_DIRS1"/>
    <property type="match status" value="1"/>
</dbReference>
<keyword evidence="1" id="KW-0233">DNA recombination</keyword>
<accession>A0A6J8BTV9</accession>
<feature type="region of interest" description="Disordered" evidence="2">
    <location>
        <begin position="128"/>
        <end position="159"/>
    </location>
</feature>
<organism evidence="5 6">
    <name type="scientific">Mytilus coruscus</name>
    <name type="common">Sea mussel</name>
    <dbReference type="NCBI Taxonomy" id="42192"/>
    <lineage>
        <taxon>Eukaryota</taxon>
        <taxon>Metazoa</taxon>
        <taxon>Spiralia</taxon>
        <taxon>Lophotrochozoa</taxon>
        <taxon>Mollusca</taxon>
        <taxon>Bivalvia</taxon>
        <taxon>Autobranchia</taxon>
        <taxon>Pteriomorphia</taxon>
        <taxon>Mytilida</taxon>
        <taxon>Mytiloidea</taxon>
        <taxon>Mytilidae</taxon>
        <taxon>Mytilinae</taxon>
        <taxon>Mytilus</taxon>
    </lineage>
</organism>
<dbReference type="Gene3D" id="3.10.10.10">
    <property type="entry name" value="HIV Type 1 Reverse Transcriptase, subunit A, domain 1"/>
    <property type="match status" value="1"/>
</dbReference>
<dbReference type="Pfam" id="PF00078">
    <property type="entry name" value="RVT_1"/>
    <property type="match status" value="1"/>
</dbReference>
<dbReference type="GO" id="GO:0003677">
    <property type="term" value="F:DNA binding"/>
    <property type="evidence" value="ECO:0007669"/>
    <property type="project" value="InterPro"/>
</dbReference>
<gene>
    <name evidence="5" type="ORF">MCOR_22128</name>
</gene>
<protein>
    <recommendedName>
        <fullName evidence="7">Reverse transcriptase domain-containing protein</fullName>
    </recommendedName>
</protein>
<sequence length="1523" mass="172018">MDNLKTILQALDSLADFVKSRMDQAQVLKSRYSLVGKSLIAIILKVKAHQTQIPDESFNKLKKDHSLLDYSFEELEAEFNGLTGEVMSDVLALCGKEPLIENARCLVHFTITQANLVGAPRGKTLAHKAVPEPSASTSSGAVGGNIPVPDPSTTSDFVPLGSKSNDIESRLKDMENKRTSFSNKSAESQVGESLAHVRILASRPNLTPSHVLLAAIESLVTVATKYGHKEAEFFSKAYTYCKKFEDSKDICNLAMKLFGSAEDKKLANMVAEWMKGKKYEASPKKSVRIEQPDKENDIKMPHNFGAINNPASFGYPFVQGPMPMPPFYGSQGYSNFQGILGMEDLIEGEGRGEVLSHSSDKKRQKIIPDIPIWELKSSFNPSGIQRRIREDYIDYRGAISQPLTHISAEGVINNNEEFDLCNLKFRNPTNFIAGNLHDHFDEWEKICTDKKVLDLVKNGVNVNQFFKHFKGNFKGRHYDHNIPPGILLPNAKICEDYTQFIAETLDERLRNGSLTLLGKVGECDPPYLVLPLTIEPSKPRLCHDERYLNLWIIDSPFSLETLRDLPCLVRKCDLMSSLDDKSGYDHIFLDENSRKYFGLQFGGYYFFFNTIPFGFKASAYIYQMTGLTATGFCRSLGVPCLQYIDDRWIGELMGKPDEVQCVRQENAFKSLYVVCEVLIRLGYFINIEKSKFVPSTVIRFLGMLIDSDRLAFLIPEDKVDKFLVLKDKILAVQEVDLNTLQKFAGKCISFLLAVPSAKFYTKEVNKAISIAGKNSGYVKLSQDLRNEISHWTFLQSWKGCFPWRGEKHLQVSMVTDSSLYKWGALVYSQDNPTEFSDFWDEKDERAIHLKETQALINGLKSVSVSIKDHRVDAFVDNMACVQAWEKQTFKDLVLNELMKDLFNFTVEFNVDLRLSYIPSKENPADLLSRSLSAQDCMLNRHKFLLIEQTFGPHHIDLMSLDSNVMTDTVDVPLRHFTPYPTPGSAGVNVFSQTLCLSDNLYVFPPFALILPVLSFLRDQKVRFCTMVIPDENVRPIWWPLLSNSLVDHIVLGRRGELGVLLVPSKKGFVPDKRGLKCDLWAARNIRQIDYESCKICGCLNHKDFRFCQFCGDRREDSEEVSIDDQDLKSYNAKKRILYLENMLNNKTYDKKKVSLKKDLESFLIGRAKNLTSATPEDIRLFLIDRDMKGKTKIHDLCCPFLGDKKSKNCSCPCRLASGTVSSLASQLKAIFDSFGRKGEWTESGLIKFGNPVSSTIVKRYLEAVKLEQAVAHVPIVQAKPMFLDKLKKISVYITEQLNDHMLKPGKRFVYLRDRAFFTLQFFAGDRASDLGKCLAQEVKKLRDSEALLFRHTVGKTLGNGKINEFVISPVSDKLICPVENFNQYVSGAEEMDIDLSVGYLFRTLDPSHSRVIESPVSSSGMGLRLQLYLKDLNIFEGETIHGIRGGCAITMMSSGIASSKEIMEHVGWFSKRSLDRYSRMNRLVDAGSVSSLFSKVADSNLSNARNIFHKLGDSSDLPQAFKK</sequence>
<dbReference type="InterPro" id="IPR052055">
    <property type="entry name" value="Hepadnavirus_pol/RT"/>
</dbReference>
<dbReference type="InterPro" id="IPR000477">
    <property type="entry name" value="RT_dom"/>
</dbReference>
<feature type="domain" description="Reverse transcriptase" evidence="3">
    <location>
        <begin position="568"/>
        <end position="703"/>
    </location>
</feature>
<dbReference type="Gene3D" id="3.30.70.270">
    <property type="match status" value="1"/>
</dbReference>
<evidence type="ECO:0000259" key="3">
    <source>
        <dbReference type="Pfam" id="PF00078"/>
    </source>
</evidence>
<feature type="domain" description="ALOG" evidence="4">
    <location>
        <begin position="1168"/>
        <end position="1265"/>
    </location>
</feature>
<dbReference type="InterPro" id="IPR006936">
    <property type="entry name" value="ALOG_dom"/>
</dbReference>
<proteinExistence type="predicted"/>
<dbReference type="Proteomes" id="UP000507470">
    <property type="component" value="Unassembled WGS sequence"/>
</dbReference>
<dbReference type="EMBL" id="CACVKT020003887">
    <property type="protein sequence ID" value="CAC5386721.1"/>
    <property type="molecule type" value="Genomic_DNA"/>
</dbReference>
<dbReference type="InterPro" id="IPR043128">
    <property type="entry name" value="Rev_trsase/Diguanyl_cyclase"/>
</dbReference>
<dbReference type="InterPro" id="IPR013762">
    <property type="entry name" value="Integrase-like_cat_sf"/>
</dbReference>
<dbReference type="PANTHER" id="PTHR33050">
    <property type="entry name" value="REVERSE TRANSCRIPTASE DOMAIN-CONTAINING PROTEIN"/>
    <property type="match status" value="1"/>
</dbReference>
<dbReference type="PANTHER" id="PTHR33050:SF7">
    <property type="entry name" value="RIBONUCLEASE H"/>
    <property type="match status" value="1"/>
</dbReference>